<feature type="region of interest" description="Disordered" evidence="7">
    <location>
        <begin position="276"/>
        <end position="323"/>
    </location>
</feature>
<feature type="compositionally biased region" description="Basic and acidic residues" evidence="7">
    <location>
        <begin position="556"/>
        <end position="570"/>
    </location>
</feature>
<dbReference type="EnsemblPlants" id="AES91482">
    <property type="protein sequence ID" value="AES91482"/>
    <property type="gene ID" value="MTR_4g114040"/>
</dbReference>
<keyword evidence="3 6" id="KW-0863">Zinc-finger</keyword>
<dbReference type="EMBL" id="PSQE01000004">
    <property type="protein sequence ID" value="RHN63918.1"/>
    <property type="molecule type" value="Genomic_DNA"/>
</dbReference>
<evidence type="ECO:0000313" key="10">
    <source>
        <dbReference type="EMBL" id="RHN63918.1"/>
    </source>
</evidence>
<dbReference type="Pfam" id="PF15663">
    <property type="entry name" value="zf-CCCH_3"/>
    <property type="match status" value="1"/>
</dbReference>
<feature type="domain" description="C3H1-type" evidence="8">
    <location>
        <begin position="37"/>
        <end position="63"/>
    </location>
</feature>
<feature type="compositionally biased region" description="Polar residues" evidence="7">
    <location>
        <begin position="202"/>
        <end position="230"/>
    </location>
</feature>
<feature type="compositionally biased region" description="Basic and acidic residues" evidence="7">
    <location>
        <begin position="123"/>
        <end position="200"/>
    </location>
</feature>
<accession>G7JVC6</accession>
<feature type="compositionally biased region" description="Polar residues" evidence="7">
    <location>
        <begin position="472"/>
        <end position="484"/>
    </location>
</feature>
<dbReference type="Proteomes" id="UP000265566">
    <property type="component" value="Chromosome 4"/>
</dbReference>
<dbReference type="EMBL" id="CM001220">
    <property type="protein sequence ID" value="AES91482.1"/>
    <property type="molecule type" value="Genomic_DNA"/>
</dbReference>
<keyword evidence="2" id="KW-0677">Repeat</keyword>
<dbReference type="InterPro" id="IPR000571">
    <property type="entry name" value="Znf_CCCH"/>
</dbReference>
<dbReference type="SMART" id="SM00356">
    <property type="entry name" value="ZnF_C3H1"/>
    <property type="match status" value="3"/>
</dbReference>
<evidence type="ECO:0000256" key="7">
    <source>
        <dbReference type="SAM" id="MobiDB-lite"/>
    </source>
</evidence>
<evidence type="ECO:0000256" key="5">
    <source>
        <dbReference type="ARBA" id="ARBA00023125"/>
    </source>
</evidence>
<evidence type="ECO:0000256" key="4">
    <source>
        <dbReference type="ARBA" id="ARBA00022833"/>
    </source>
</evidence>
<reference evidence="9 12" key="2">
    <citation type="journal article" date="2014" name="BMC Genomics">
        <title>An improved genome release (version Mt4.0) for the model legume Medicago truncatula.</title>
        <authorList>
            <person name="Tang H."/>
            <person name="Krishnakumar V."/>
            <person name="Bidwell S."/>
            <person name="Rosen B."/>
            <person name="Chan A."/>
            <person name="Zhou S."/>
            <person name="Gentzbittel L."/>
            <person name="Childs K.L."/>
            <person name="Yandell M."/>
            <person name="Gundlach H."/>
            <person name="Mayer K.F."/>
            <person name="Schwartz D.C."/>
            <person name="Town C.D."/>
        </authorList>
    </citation>
    <scope>GENOME REANNOTATION</scope>
    <source>
        <strain evidence="11 12">cv. Jemalong A17</strain>
    </source>
</reference>
<dbReference type="GO" id="GO:0008270">
    <property type="term" value="F:zinc ion binding"/>
    <property type="evidence" value="ECO:0007669"/>
    <property type="project" value="UniProtKB-KW"/>
</dbReference>
<keyword evidence="1 6" id="KW-0479">Metal-binding</keyword>
<feature type="domain" description="C3H1-type" evidence="8">
    <location>
        <begin position="83"/>
        <end position="110"/>
    </location>
</feature>
<dbReference type="OrthoDB" id="5395350at2759"/>
<dbReference type="AlphaFoldDB" id="G7JVC6"/>
<dbReference type="GO" id="GO:0003677">
    <property type="term" value="F:DNA binding"/>
    <property type="evidence" value="ECO:0007669"/>
    <property type="project" value="UniProtKB-KW"/>
</dbReference>
<dbReference type="Proteomes" id="UP000002051">
    <property type="component" value="Chromosome 4"/>
</dbReference>
<reference evidence="11" key="3">
    <citation type="submission" date="2015-04" db="UniProtKB">
        <authorList>
            <consortium name="EnsemblPlants"/>
        </authorList>
    </citation>
    <scope>IDENTIFICATION</scope>
    <source>
        <strain evidence="11">cv. Jemalong A17</strain>
    </source>
</reference>
<evidence type="ECO:0000256" key="3">
    <source>
        <dbReference type="ARBA" id="ARBA00022771"/>
    </source>
</evidence>
<feature type="compositionally biased region" description="Basic residues" evidence="7">
    <location>
        <begin position="512"/>
        <end position="523"/>
    </location>
</feature>
<dbReference type="PaxDb" id="3880-AES91482"/>
<keyword evidence="5" id="KW-0238">DNA-binding</keyword>
<sequence length="594" mass="67417">MDEDFQKRNTDCVYFLASPLTCKKGVECEYRHHEIARLNPRDCWYWLSGNCLNPTCAFRHPPVDGHTGVPSEPTQSSLPATANKTMVTCYFFFNGFCNKGSKCSFLHGPDDSSLTVKPLKNDTVKPLKNDTAKPLKNDSAKPLKNDSAKPLKNDSAKPLKIDTVKPLKNDSAKPLKIDTMKPLKNDSAKPLKIDSMKPLKNDNGSINKPNLENGTASGNKTSVASSTPRDTITRKALSNIKPQPKEDLQLPLPENVKQQGDCFKISSLDYKEAVVTRSDSPLPEDGFAHNMSPSCTEQSSEEQENSQVEPEERSSPGFDVLVHDESGNNLGYEGGSEYLPVLDMDDHELNEQYLGYEFKNTNDYDTMCSGADILYERKTYDDYRCFDRDFTSPSERKVCGYPREMVLDTIFSRKRIRMSTSEMAACDYSDLDLRHHLRRRREVNSPPDTGLLRRHESSSLMVQNRERRHSQDIGQQQNRRLTSQVGFSSIREVEDLSIANKQRLFRPYQQSRPRKHYREKPAKRPFPSSKESRKPIVKQQRSIQKSNAFSGPKTLAEIKEEKKKSGESSHCESSSAGFQDPKPLHEILKDRTMD</sequence>
<feature type="zinc finger region" description="C3H1-type" evidence="6">
    <location>
        <begin position="37"/>
        <end position="63"/>
    </location>
</feature>
<keyword evidence="12" id="KW-1185">Reference proteome</keyword>
<dbReference type="Gene3D" id="4.10.1000.10">
    <property type="entry name" value="Zinc finger, CCCH-type"/>
    <property type="match status" value="2"/>
</dbReference>
<dbReference type="eggNOG" id="KOG4791">
    <property type="taxonomic scope" value="Eukaryota"/>
</dbReference>
<feature type="domain" description="C3H1-type" evidence="8">
    <location>
        <begin position="6"/>
        <end position="35"/>
    </location>
</feature>
<reference evidence="10" key="4">
    <citation type="journal article" date="2018" name="Nat. Plants">
        <title>Whole-genome landscape of Medicago truncatula symbiotic genes.</title>
        <authorList>
            <person name="Pecrix Y."/>
            <person name="Gamas P."/>
            <person name="Carrere S."/>
        </authorList>
    </citation>
    <scope>NUCLEOTIDE SEQUENCE</scope>
    <source>
        <tissue evidence="10">Leaves</tissue>
    </source>
</reference>
<dbReference type="KEGG" id="mtr:11438142"/>
<dbReference type="PANTHER" id="PTHR15725:SF0">
    <property type="entry name" value="ZINC FINGER CCCH DOMAIN-CONTAINING PROTEIN 32-LIKE"/>
    <property type="match status" value="1"/>
</dbReference>
<dbReference type="OMA" id="HFKDRRR"/>
<proteinExistence type="predicted"/>
<dbReference type="STRING" id="3880.G7JVC6"/>
<dbReference type="SUPFAM" id="SSF90229">
    <property type="entry name" value="CCCH zinc finger"/>
    <property type="match status" value="1"/>
</dbReference>
<dbReference type="HOGENOM" id="CLU_518195_0_0_1"/>
<dbReference type="PROSITE" id="PS50103">
    <property type="entry name" value="ZF_C3H1"/>
    <property type="match status" value="3"/>
</dbReference>
<evidence type="ECO:0000313" key="9">
    <source>
        <dbReference type="EMBL" id="AES91482.1"/>
    </source>
</evidence>
<dbReference type="FunFam" id="4.10.1000.10:FF:000021">
    <property type="entry name" value="Zinc finger CCCH domain-containing protein 17"/>
    <property type="match status" value="1"/>
</dbReference>
<dbReference type="InterPro" id="IPR041686">
    <property type="entry name" value="Znf-CCCH_3"/>
</dbReference>
<protein>
    <submittedName>
        <fullName evidence="9">Nucleic acid-binding protein, putative</fullName>
    </submittedName>
    <submittedName>
        <fullName evidence="10">Putative transcription factor C3H family</fullName>
    </submittedName>
</protein>
<evidence type="ECO:0000313" key="11">
    <source>
        <dbReference type="EnsemblPlants" id="AES91482"/>
    </source>
</evidence>
<dbReference type="Gramene" id="rna26674">
    <property type="protein sequence ID" value="RHN63918.1"/>
    <property type="gene ID" value="gene26674"/>
</dbReference>
<gene>
    <name evidence="11" type="primary">11438142</name>
    <name evidence="9" type="ordered locus">MTR_4g114040</name>
    <name evidence="10" type="ORF">MtrunA17_Chr4g0063461</name>
</gene>
<evidence type="ECO:0000259" key="8">
    <source>
        <dbReference type="PROSITE" id="PS50103"/>
    </source>
</evidence>
<feature type="region of interest" description="Disordered" evidence="7">
    <location>
        <begin position="123"/>
        <end position="237"/>
    </location>
</feature>
<feature type="compositionally biased region" description="Polar residues" evidence="7">
    <location>
        <begin position="539"/>
        <end position="549"/>
    </location>
</feature>
<dbReference type="PANTHER" id="PTHR15725">
    <property type="entry name" value="ZN-FINGER, C-X8-C-X5-C-X3-H TYPE-CONTAINING"/>
    <property type="match status" value="1"/>
</dbReference>
<evidence type="ECO:0000313" key="12">
    <source>
        <dbReference type="Proteomes" id="UP000002051"/>
    </source>
</evidence>
<feature type="compositionally biased region" description="Basic and acidic residues" evidence="7">
    <location>
        <begin position="582"/>
        <end position="594"/>
    </location>
</feature>
<feature type="region of interest" description="Disordered" evidence="7">
    <location>
        <begin position="439"/>
        <end position="484"/>
    </location>
</feature>
<feature type="zinc finger region" description="C3H1-type" evidence="6">
    <location>
        <begin position="6"/>
        <end position="35"/>
    </location>
</feature>
<dbReference type="InterPro" id="IPR036855">
    <property type="entry name" value="Znf_CCCH_sf"/>
</dbReference>
<dbReference type="Pfam" id="PF00642">
    <property type="entry name" value="zf-CCCH"/>
    <property type="match status" value="1"/>
</dbReference>
<evidence type="ECO:0000256" key="2">
    <source>
        <dbReference type="ARBA" id="ARBA00022737"/>
    </source>
</evidence>
<name>G7JVC6_MEDTR</name>
<feature type="zinc finger region" description="C3H1-type" evidence="6">
    <location>
        <begin position="83"/>
        <end position="110"/>
    </location>
</feature>
<feature type="region of interest" description="Disordered" evidence="7">
    <location>
        <begin position="504"/>
        <end position="594"/>
    </location>
</feature>
<evidence type="ECO:0000256" key="1">
    <source>
        <dbReference type="ARBA" id="ARBA00022723"/>
    </source>
</evidence>
<keyword evidence="4 6" id="KW-0862">Zinc</keyword>
<evidence type="ECO:0000256" key="6">
    <source>
        <dbReference type="PROSITE-ProRule" id="PRU00723"/>
    </source>
</evidence>
<organism evidence="9 12">
    <name type="scientific">Medicago truncatula</name>
    <name type="common">Barrel medic</name>
    <name type="synonym">Medicago tribuloides</name>
    <dbReference type="NCBI Taxonomy" id="3880"/>
    <lineage>
        <taxon>Eukaryota</taxon>
        <taxon>Viridiplantae</taxon>
        <taxon>Streptophyta</taxon>
        <taxon>Embryophyta</taxon>
        <taxon>Tracheophyta</taxon>
        <taxon>Spermatophyta</taxon>
        <taxon>Magnoliopsida</taxon>
        <taxon>eudicotyledons</taxon>
        <taxon>Gunneridae</taxon>
        <taxon>Pentapetalae</taxon>
        <taxon>rosids</taxon>
        <taxon>fabids</taxon>
        <taxon>Fabales</taxon>
        <taxon>Fabaceae</taxon>
        <taxon>Papilionoideae</taxon>
        <taxon>50 kb inversion clade</taxon>
        <taxon>NPAAA clade</taxon>
        <taxon>Hologalegina</taxon>
        <taxon>IRL clade</taxon>
        <taxon>Trifolieae</taxon>
        <taxon>Medicago</taxon>
    </lineage>
</organism>
<reference evidence="9 12" key="1">
    <citation type="journal article" date="2011" name="Nature">
        <title>The Medicago genome provides insight into the evolution of rhizobial symbioses.</title>
        <authorList>
            <person name="Young N.D."/>
            <person name="Debelle F."/>
            <person name="Oldroyd G.E."/>
            <person name="Geurts R."/>
            <person name="Cannon S.B."/>
            <person name="Udvardi M.K."/>
            <person name="Benedito V.A."/>
            <person name="Mayer K.F."/>
            <person name="Gouzy J."/>
            <person name="Schoof H."/>
            <person name="Van de Peer Y."/>
            <person name="Proost S."/>
            <person name="Cook D.R."/>
            <person name="Meyers B.C."/>
            <person name="Spannagl M."/>
            <person name="Cheung F."/>
            <person name="De Mita S."/>
            <person name="Krishnakumar V."/>
            <person name="Gundlach H."/>
            <person name="Zhou S."/>
            <person name="Mudge J."/>
            <person name="Bharti A.K."/>
            <person name="Murray J.D."/>
            <person name="Naoumkina M.A."/>
            <person name="Rosen B."/>
            <person name="Silverstein K.A."/>
            <person name="Tang H."/>
            <person name="Rombauts S."/>
            <person name="Zhao P.X."/>
            <person name="Zhou P."/>
            <person name="Barbe V."/>
            <person name="Bardou P."/>
            <person name="Bechner M."/>
            <person name="Bellec A."/>
            <person name="Berger A."/>
            <person name="Berges H."/>
            <person name="Bidwell S."/>
            <person name="Bisseling T."/>
            <person name="Choisne N."/>
            <person name="Couloux A."/>
            <person name="Denny R."/>
            <person name="Deshpande S."/>
            <person name="Dai X."/>
            <person name="Doyle J.J."/>
            <person name="Dudez A.M."/>
            <person name="Farmer A.D."/>
            <person name="Fouteau S."/>
            <person name="Franken C."/>
            <person name="Gibelin C."/>
            <person name="Gish J."/>
            <person name="Goldstein S."/>
            <person name="Gonzalez A.J."/>
            <person name="Green P.J."/>
            <person name="Hallab A."/>
            <person name="Hartog M."/>
            <person name="Hua A."/>
            <person name="Humphray S.J."/>
            <person name="Jeong D.H."/>
            <person name="Jing Y."/>
            <person name="Jocker A."/>
            <person name="Kenton S.M."/>
            <person name="Kim D.J."/>
            <person name="Klee K."/>
            <person name="Lai H."/>
            <person name="Lang C."/>
            <person name="Lin S."/>
            <person name="Macmil S.L."/>
            <person name="Magdelenat G."/>
            <person name="Matthews L."/>
            <person name="McCorrison J."/>
            <person name="Monaghan E.L."/>
            <person name="Mun J.H."/>
            <person name="Najar F.Z."/>
            <person name="Nicholson C."/>
            <person name="Noirot C."/>
            <person name="O'Bleness M."/>
            <person name="Paule C.R."/>
            <person name="Poulain J."/>
            <person name="Prion F."/>
            <person name="Qin B."/>
            <person name="Qu C."/>
            <person name="Retzel E.F."/>
            <person name="Riddle C."/>
            <person name="Sallet E."/>
            <person name="Samain S."/>
            <person name="Samson N."/>
            <person name="Sanders I."/>
            <person name="Saurat O."/>
            <person name="Scarpelli C."/>
            <person name="Schiex T."/>
            <person name="Segurens B."/>
            <person name="Severin A.J."/>
            <person name="Sherrier D.J."/>
            <person name="Shi R."/>
            <person name="Sims S."/>
            <person name="Singer S.R."/>
            <person name="Sinharoy S."/>
            <person name="Sterck L."/>
            <person name="Viollet A."/>
            <person name="Wang B.B."/>
            <person name="Wang K."/>
            <person name="Wang M."/>
            <person name="Wang X."/>
            <person name="Warfsmann J."/>
            <person name="Weissenbach J."/>
            <person name="White D.D."/>
            <person name="White J.D."/>
            <person name="Wiley G.B."/>
            <person name="Wincker P."/>
            <person name="Xing Y."/>
            <person name="Yang L."/>
            <person name="Yao Z."/>
            <person name="Ying F."/>
            <person name="Zhai J."/>
            <person name="Zhou L."/>
            <person name="Zuber A."/>
            <person name="Denarie J."/>
            <person name="Dixon R.A."/>
            <person name="May G.D."/>
            <person name="Schwartz D.C."/>
            <person name="Rogers J."/>
            <person name="Quetier F."/>
            <person name="Town C.D."/>
            <person name="Roe B.A."/>
        </authorList>
    </citation>
    <scope>NUCLEOTIDE SEQUENCE [LARGE SCALE GENOMIC DNA]</scope>
    <source>
        <strain evidence="9">A17</strain>
        <strain evidence="11 12">cv. Jemalong A17</strain>
    </source>
</reference>
<dbReference type="GO" id="GO:0003729">
    <property type="term" value="F:mRNA binding"/>
    <property type="evidence" value="ECO:0000318"/>
    <property type="project" value="GO_Central"/>
</dbReference>